<name>A0A9N9R005_9NEOP</name>
<organism evidence="3 4">
    <name type="scientific">Diatraea saccharalis</name>
    <name type="common">sugarcane borer</name>
    <dbReference type="NCBI Taxonomy" id="40085"/>
    <lineage>
        <taxon>Eukaryota</taxon>
        <taxon>Metazoa</taxon>
        <taxon>Ecdysozoa</taxon>
        <taxon>Arthropoda</taxon>
        <taxon>Hexapoda</taxon>
        <taxon>Insecta</taxon>
        <taxon>Pterygota</taxon>
        <taxon>Neoptera</taxon>
        <taxon>Endopterygota</taxon>
        <taxon>Lepidoptera</taxon>
        <taxon>Glossata</taxon>
        <taxon>Ditrysia</taxon>
        <taxon>Pyraloidea</taxon>
        <taxon>Crambidae</taxon>
        <taxon>Crambinae</taxon>
        <taxon>Diatraea</taxon>
    </lineage>
</organism>
<feature type="region of interest" description="Disordered" evidence="1">
    <location>
        <begin position="314"/>
        <end position="333"/>
    </location>
</feature>
<evidence type="ECO:0000256" key="2">
    <source>
        <dbReference type="SAM" id="SignalP"/>
    </source>
</evidence>
<feature type="compositionally biased region" description="Polar residues" evidence="1">
    <location>
        <begin position="323"/>
        <end position="333"/>
    </location>
</feature>
<reference evidence="3" key="1">
    <citation type="submission" date="2021-12" db="EMBL/GenBank/DDBJ databases">
        <authorList>
            <person name="King R."/>
        </authorList>
    </citation>
    <scope>NUCLEOTIDE SEQUENCE</scope>
</reference>
<protein>
    <recommendedName>
        <fullName evidence="5">Orcokinin</fullName>
    </recommendedName>
</protein>
<keyword evidence="2" id="KW-0732">Signal</keyword>
<feature type="signal peptide" evidence="2">
    <location>
        <begin position="1"/>
        <end position="22"/>
    </location>
</feature>
<dbReference type="AlphaFoldDB" id="A0A9N9R005"/>
<reference evidence="3" key="2">
    <citation type="submission" date="2022-10" db="EMBL/GenBank/DDBJ databases">
        <authorList>
            <consortium name="ENA_rothamsted_submissions"/>
            <consortium name="culmorum"/>
            <person name="King R."/>
        </authorList>
    </citation>
    <scope>NUCLEOTIDE SEQUENCE</scope>
</reference>
<keyword evidence="4" id="KW-1185">Reference proteome</keyword>
<gene>
    <name evidence="3" type="ORF">DIATSA_LOCUS4597</name>
</gene>
<dbReference type="EMBL" id="OU893347">
    <property type="protein sequence ID" value="CAG9786656.1"/>
    <property type="molecule type" value="Genomic_DNA"/>
</dbReference>
<proteinExistence type="predicted"/>
<dbReference type="Proteomes" id="UP001153714">
    <property type="component" value="Chromosome 16"/>
</dbReference>
<evidence type="ECO:0000256" key="1">
    <source>
        <dbReference type="SAM" id="MobiDB-lite"/>
    </source>
</evidence>
<sequence length="333" mass="38076">MMRGTRGALAVTVAALLVCCSADSHQESENANEHTVERYDPGSSDIKHKEDFQDYLRFLLTYYNDFKEHNLDGSSDIIDSNGFAGRNVVGNDFSNMNQVKNFYDNTANRHWGNRIPSKFGRSNGERYVRFVDPLGGGNFVRRSDSAGDYFASNIDSNGILVKKNLDHIGGPNLVKRILDSIGGGHKLAEVDHPGGSFTRHVREAGQYRFVPYLMTRRFDYVSPYGGKRDPWAMSYGGYYGDGLPKRNFDEIDRSNLDTFLRKRNFDEIDQTSMPFPFAKRFYHQYGLNSFDLDLPISSFDKKRYRPDYPMDEIDLSQFPIGSKRSQNTMQPQH</sequence>
<feature type="chain" id="PRO_5040109897" description="Orcokinin" evidence="2">
    <location>
        <begin position="23"/>
        <end position="333"/>
    </location>
</feature>
<evidence type="ECO:0000313" key="4">
    <source>
        <dbReference type="Proteomes" id="UP001153714"/>
    </source>
</evidence>
<accession>A0A9N9R005</accession>
<dbReference type="OrthoDB" id="6093641at2759"/>
<evidence type="ECO:0000313" key="3">
    <source>
        <dbReference type="EMBL" id="CAG9786656.1"/>
    </source>
</evidence>
<evidence type="ECO:0008006" key="5">
    <source>
        <dbReference type="Google" id="ProtNLM"/>
    </source>
</evidence>